<gene>
    <name evidence="4" type="ordered locus">SVEN_3832</name>
</gene>
<dbReference type="InterPro" id="IPR055370">
    <property type="entry name" value="Lsr2_DNA-bd"/>
</dbReference>
<name>F2REJ5_STRVP</name>
<dbReference type="STRING" id="953739.SVEN_3832"/>
<dbReference type="eggNOG" id="ENOG5032ZS1">
    <property type="taxonomic scope" value="Bacteria"/>
</dbReference>
<dbReference type="InterPro" id="IPR042261">
    <property type="entry name" value="Lsr2-like_dimerization"/>
</dbReference>
<dbReference type="InterPro" id="IPR024412">
    <property type="entry name" value="Lsr2_dim_dom"/>
</dbReference>
<keyword evidence="5" id="KW-1185">Reference proteome</keyword>
<dbReference type="PATRIC" id="fig|953739.5.peg.6305"/>
<dbReference type="AlphaFoldDB" id="F2REJ5"/>
<organism evidence="4 5">
    <name type="scientific">Streptomyces venezuelae (strain ATCC 10712 / CBS 650.69 / DSM 40230 / JCM 4526 / NBRC 13096 / PD 04745)</name>
    <dbReference type="NCBI Taxonomy" id="953739"/>
    <lineage>
        <taxon>Bacteria</taxon>
        <taxon>Bacillati</taxon>
        <taxon>Actinomycetota</taxon>
        <taxon>Actinomycetes</taxon>
        <taxon>Kitasatosporales</taxon>
        <taxon>Streptomycetaceae</taxon>
        <taxon>Streptomyces</taxon>
    </lineage>
</organism>
<dbReference type="GO" id="GO:0003677">
    <property type="term" value="F:DNA binding"/>
    <property type="evidence" value="ECO:0007669"/>
    <property type="project" value="UniProtKB-KW"/>
</dbReference>
<feature type="domain" description="Lsr2 dimerization" evidence="2">
    <location>
        <begin position="49"/>
        <end position="104"/>
    </location>
</feature>
<keyword evidence="1" id="KW-0238">DNA-binding</keyword>
<dbReference type="GO" id="GO:0016746">
    <property type="term" value="F:acyltransferase activity"/>
    <property type="evidence" value="ECO:0007669"/>
    <property type="project" value="InterPro"/>
</dbReference>
<protein>
    <submittedName>
        <fullName evidence="4">Histone protein Lsr2</fullName>
    </submittedName>
</protein>
<dbReference type="InterPro" id="IPR036625">
    <property type="entry name" value="E3-bd_dom_sf"/>
</dbReference>
<dbReference type="EMBL" id="FR845719">
    <property type="protein sequence ID" value="CCA57118.1"/>
    <property type="molecule type" value="Genomic_DNA"/>
</dbReference>
<dbReference type="Gene3D" id="3.30.60.230">
    <property type="entry name" value="Lsr2, dimerization domain"/>
    <property type="match status" value="1"/>
</dbReference>
<reference evidence="4 5" key="1">
    <citation type="journal article" date="2011" name="BMC Genomics">
        <title>Genome-wide analysis of the role of GlnR in Streptomyces venezuelae provides new insights into global nitrogen regulation in actinomycetes.</title>
        <authorList>
            <person name="Pullan S.T."/>
            <person name="Bibb M.J."/>
            <person name="Merrick M."/>
        </authorList>
    </citation>
    <scope>NUCLEOTIDE SEQUENCE [LARGE SCALE GENOMIC DNA]</scope>
    <source>
        <strain evidence="5">ATCC 10712 / CBS 650.69 / DSM 40230 / JCM 4526 / NBRC 13096 / PD 04745</strain>
    </source>
</reference>
<evidence type="ECO:0000313" key="4">
    <source>
        <dbReference type="EMBL" id="CCA57118.1"/>
    </source>
</evidence>
<dbReference type="HOGENOM" id="CLU_139818_0_0_11"/>
<proteinExistence type="predicted"/>
<accession>F2REJ5</accession>
<dbReference type="Gene3D" id="4.10.320.10">
    <property type="entry name" value="E3-binding domain"/>
    <property type="match status" value="1"/>
</dbReference>
<evidence type="ECO:0000313" key="5">
    <source>
        <dbReference type="Proteomes" id="UP000006854"/>
    </source>
</evidence>
<dbReference type="Proteomes" id="UP000006854">
    <property type="component" value="Chromosome"/>
</dbReference>
<evidence type="ECO:0000259" key="2">
    <source>
        <dbReference type="Pfam" id="PF11774"/>
    </source>
</evidence>
<feature type="domain" description="Lsr2 DNA-binding" evidence="3">
    <location>
        <begin position="125"/>
        <end position="159"/>
    </location>
</feature>
<sequence>MRRLPLYKGFQKKAALSRHSRTVCIAARQRRHKRPRSGIGRRKGQISVAQRVVVTLSDDMDGGEAAETVAFGLDGKMYEIDLNAANAKKLRKALAPYLAAGRKLPAKAAAGRSPAAESYTHTSLAPDPAAVRAWAQSNKMEVPARGRIPKRVYEAFRAAS</sequence>
<evidence type="ECO:0000259" key="3">
    <source>
        <dbReference type="Pfam" id="PF23359"/>
    </source>
</evidence>
<dbReference type="Pfam" id="PF23359">
    <property type="entry name" value="Lsr2_DNA-bd"/>
    <property type="match status" value="1"/>
</dbReference>
<dbReference type="KEGG" id="sve:SVEN_3832"/>
<evidence type="ECO:0000256" key="1">
    <source>
        <dbReference type="ARBA" id="ARBA00023125"/>
    </source>
</evidence>
<dbReference type="Pfam" id="PF11774">
    <property type="entry name" value="Lsr2"/>
    <property type="match status" value="1"/>
</dbReference>